<evidence type="ECO:0000313" key="11">
    <source>
        <dbReference type="EMBL" id="OXU24508.1"/>
    </source>
</evidence>
<feature type="domain" description="DRBM" evidence="10">
    <location>
        <begin position="228"/>
        <end position="298"/>
    </location>
</feature>
<keyword evidence="12" id="KW-1185">Reference proteome</keyword>
<name>A0A232F227_9HYME</name>
<sequence length="330" mass="37859">MHSLRAAARLAACCQKLNVTHHVSQRYIKRYVRPTLMELTKRKWAQKEQVTNPRSKFLEWNRDAEIYAFNNRLSEQFDTDLLEQAFIHRSYVIREEENQKKVGIDNPQLDLTDNREMIDEGREIVSLEIDNYLSQSLPLAPQECIYALKQYLLSTPFLANTASGIGAKDLILSADYPVEEETLANTFYALTSALNRSVDLEHTGLFVRDILIAQLVAKDLMEIWCPEEPVEILNDILDREHRELAEPRIIAQNGVNTLLPVYNIALYSNQEFLGSGIGETIEEAEKMAAINALQRMFGLLDHSKPIRCNLKINETEPSNLPLEEWSRSNV</sequence>
<evidence type="ECO:0000256" key="7">
    <source>
        <dbReference type="ARBA" id="ARBA00024034"/>
    </source>
</evidence>
<evidence type="ECO:0000256" key="5">
    <source>
        <dbReference type="ARBA" id="ARBA00023128"/>
    </source>
</evidence>
<dbReference type="Pfam" id="PF22892">
    <property type="entry name" value="DSRM_MRPL44"/>
    <property type="match status" value="1"/>
</dbReference>
<evidence type="ECO:0000256" key="3">
    <source>
        <dbReference type="ARBA" id="ARBA00022946"/>
    </source>
</evidence>
<dbReference type="InterPro" id="IPR055189">
    <property type="entry name" value="RM44_endonuclase"/>
</dbReference>
<keyword evidence="5" id="KW-0496">Mitochondrion</keyword>
<keyword evidence="6" id="KW-0687">Ribonucleoprotein</keyword>
<evidence type="ECO:0000256" key="8">
    <source>
        <dbReference type="ARBA" id="ARBA00035187"/>
    </source>
</evidence>
<dbReference type="GO" id="GO:1990904">
    <property type="term" value="C:ribonucleoprotein complex"/>
    <property type="evidence" value="ECO:0007669"/>
    <property type="project" value="UniProtKB-KW"/>
</dbReference>
<keyword evidence="2 9" id="KW-0694">RNA-binding</keyword>
<dbReference type="STRING" id="543379.A0A232F227"/>
<gene>
    <name evidence="11" type="ORF">TSAR_006932</name>
</gene>
<evidence type="ECO:0000256" key="9">
    <source>
        <dbReference type="PROSITE-ProRule" id="PRU00266"/>
    </source>
</evidence>
<evidence type="ECO:0000256" key="4">
    <source>
        <dbReference type="ARBA" id="ARBA00022980"/>
    </source>
</evidence>
<dbReference type="GO" id="GO:0005739">
    <property type="term" value="C:mitochondrion"/>
    <property type="evidence" value="ECO:0007669"/>
    <property type="project" value="UniProtKB-SubCell"/>
</dbReference>
<dbReference type="GO" id="GO:0003725">
    <property type="term" value="F:double-stranded RNA binding"/>
    <property type="evidence" value="ECO:0007669"/>
    <property type="project" value="InterPro"/>
</dbReference>
<comment type="caution">
    <text evidence="11">The sequence shown here is derived from an EMBL/GenBank/DDBJ whole genome shotgun (WGS) entry which is preliminary data.</text>
</comment>
<keyword evidence="4" id="KW-0689">Ribosomal protein</keyword>
<dbReference type="InterPro" id="IPR044444">
    <property type="entry name" value="Ribosomal_mL44_DSRM_metazoa"/>
</dbReference>
<organism evidence="11 12">
    <name type="scientific">Trichomalopsis sarcophagae</name>
    <dbReference type="NCBI Taxonomy" id="543379"/>
    <lineage>
        <taxon>Eukaryota</taxon>
        <taxon>Metazoa</taxon>
        <taxon>Ecdysozoa</taxon>
        <taxon>Arthropoda</taxon>
        <taxon>Hexapoda</taxon>
        <taxon>Insecta</taxon>
        <taxon>Pterygota</taxon>
        <taxon>Neoptera</taxon>
        <taxon>Endopterygota</taxon>
        <taxon>Hymenoptera</taxon>
        <taxon>Apocrita</taxon>
        <taxon>Proctotrupomorpha</taxon>
        <taxon>Chalcidoidea</taxon>
        <taxon>Pteromalidae</taxon>
        <taxon>Pteromalinae</taxon>
        <taxon>Trichomalopsis</taxon>
    </lineage>
</organism>
<dbReference type="GO" id="GO:0006396">
    <property type="term" value="P:RNA processing"/>
    <property type="evidence" value="ECO:0007669"/>
    <property type="project" value="InterPro"/>
</dbReference>
<dbReference type="Pfam" id="PF22935">
    <property type="entry name" value="RM44_endonuclase"/>
    <property type="match status" value="1"/>
</dbReference>
<reference evidence="11 12" key="1">
    <citation type="journal article" date="2017" name="Curr. Biol.">
        <title>The Evolution of Venom by Co-option of Single-Copy Genes.</title>
        <authorList>
            <person name="Martinson E.O."/>
            <person name="Mrinalini"/>
            <person name="Kelkar Y.D."/>
            <person name="Chang C.H."/>
            <person name="Werren J.H."/>
        </authorList>
    </citation>
    <scope>NUCLEOTIDE SEQUENCE [LARGE SCALE GENOMIC DNA]</scope>
    <source>
        <strain evidence="11 12">Alberta</strain>
        <tissue evidence="11">Whole body</tissue>
    </source>
</reference>
<dbReference type="InterPro" id="IPR014720">
    <property type="entry name" value="dsRBD_dom"/>
</dbReference>
<comment type="subcellular location">
    <subcellularLocation>
        <location evidence="1">Mitochondrion</location>
    </subcellularLocation>
</comment>
<dbReference type="PROSITE" id="PS50137">
    <property type="entry name" value="DS_RBD"/>
    <property type="match status" value="1"/>
</dbReference>
<comment type="similarity">
    <text evidence="7">Belongs to the ribonuclease III family. Mitochondrion-specific ribosomal protein mL44 subfamily.</text>
</comment>
<dbReference type="Gene3D" id="3.30.160.20">
    <property type="match status" value="1"/>
</dbReference>
<protein>
    <recommendedName>
        <fullName evidence="8">Large ribosomal subunit protein mL44</fullName>
    </recommendedName>
</protein>
<dbReference type="CDD" id="cd19874">
    <property type="entry name" value="DSRM_MRPL44"/>
    <property type="match status" value="1"/>
</dbReference>
<dbReference type="Gene3D" id="1.10.1520.10">
    <property type="entry name" value="Ribonuclease III domain"/>
    <property type="match status" value="1"/>
</dbReference>
<dbReference type="GO" id="GO:0010468">
    <property type="term" value="P:regulation of gene expression"/>
    <property type="evidence" value="ECO:0007669"/>
    <property type="project" value="UniProtKB-ARBA"/>
</dbReference>
<accession>A0A232F227</accession>
<proteinExistence type="inferred from homology"/>
<evidence type="ECO:0000259" key="10">
    <source>
        <dbReference type="PROSITE" id="PS50137"/>
    </source>
</evidence>
<evidence type="ECO:0000256" key="6">
    <source>
        <dbReference type="ARBA" id="ARBA00023274"/>
    </source>
</evidence>
<dbReference type="OrthoDB" id="444135at2759"/>
<dbReference type="GO" id="GO:0005840">
    <property type="term" value="C:ribosome"/>
    <property type="evidence" value="ECO:0007669"/>
    <property type="project" value="UniProtKB-KW"/>
</dbReference>
<evidence type="ECO:0000256" key="1">
    <source>
        <dbReference type="ARBA" id="ARBA00004173"/>
    </source>
</evidence>
<dbReference type="InterPro" id="IPR036389">
    <property type="entry name" value="RNase_III_sf"/>
</dbReference>
<dbReference type="SUPFAM" id="SSF69065">
    <property type="entry name" value="RNase III domain-like"/>
    <property type="match status" value="1"/>
</dbReference>
<evidence type="ECO:0000256" key="2">
    <source>
        <dbReference type="ARBA" id="ARBA00022884"/>
    </source>
</evidence>
<dbReference type="Proteomes" id="UP000215335">
    <property type="component" value="Unassembled WGS sequence"/>
</dbReference>
<keyword evidence="3" id="KW-0809">Transit peptide</keyword>
<dbReference type="SUPFAM" id="SSF54768">
    <property type="entry name" value="dsRNA-binding domain-like"/>
    <property type="match status" value="1"/>
</dbReference>
<dbReference type="GO" id="GO:0004525">
    <property type="term" value="F:ribonuclease III activity"/>
    <property type="evidence" value="ECO:0007669"/>
    <property type="project" value="InterPro"/>
</dbReference>
<evidence type="ECO:0000313" key="12">
    <source>
        <dbReference type="Proteomes" id="UP000215335"/>
    </source>
</evidence>
<dbReference type="EMBL" id="NNAY01001280">
    <property type="protein sequence ID" value="OXU24508.1"/>
    <property type="molecule type" value="Genomic_DNA"/>
</dbReference>
<dbReference type="AlphaFoldDB" id="A0A232F227"/>